<dbReference type="Pfam" id="PF05940">
    <property type="entry name" value="NnrS"/>
    <property type="match status" value="1"/>
</dbReference>
<evidence type="ECO:0008006" key="4">
    <source>
        <dbReference type="Google" id="ProtNLM"/>
    </source>
</evidence>
<feature type="transmembrane region" description="Helical" evidence="1">
    <location>
        <begin position="317"/>
        <end position="338"/>
    </location>
</feature>
<reference evidence="3" key="1">
    <citation type="submission" date="2016-07" db="EMBL/GenBank/DDBJ databases">
        <authorList>
            <person name="Florea S."/>
            <person name="Webb J.S."/>
            <person name="Jaromczyk J."/>
            <person name="Schardl C.L."/>
        </authorList>
    </citation>
    <scope>NUCLEOTIDE SEQUENCE [LARGE SCALE GENOMIC DNA]</scope>
    <source>
        <strain evidence="3">MV-1</strain>
    </source>
</reference>
<dbReference type="InterPro" id="IPR010266">
    <property type="entry name" value="NnrS"/>
</dbReference>
<name>A0A1E5QBZ9_9PROT</name>
<dbReference type="RefSeq" id="WP_069956531.1">
    <property type="nucleotide sequence ID" value="NZ_MCGG01000006.1"/>
</dbReference>
<feature type="transmembrane region" description="Helical" evidence="1">
    <location>
        <begin position="256"/>
        <end position="273"/>
    </location>
</feature>
<protein>
    <recommendedName>
        <fullName evidence="4">NnrS family protein</fullName>
    </recommendedName>
</protein>
<dbReference type="AlphaFoldDB" id="A0A1E5QBZ9"/>
<dbReference type="EMBL" id="MCGG01000006">
    <property type="protein sequence ID" value="OEJ69521.1"/>
    <property type="molecule type" value="Genomic_DNA"/>
</dbReference>
<dbReference type="STRING" id="28181.BEN30_02840"/>
<evidence type="ECO:0000313" key="3">
    <source>
        <dbReference type="Proteomes" id="UP000095347"/>
    </source>
</evidence>
<feature type="transmembrane region" description="Helical" evidence="1">
    <location>
        <begin position="377"/>
        <end position="402"/>
    </location>
</feature>
<feature type="transmembrane region" description="Helical" evidence="1">
    <location>
        <begin position="285"/>
        <end position="305"/>
    </location>
</feature>
<accession>A0A1E5QBZ9</accession>
<keyword evidence="3" id="KW-1185">Reference proteome</keyword>
<feature type="transmembrane region" description="Helical" evidence="1">
    <location>
        <begin position="100"/>
        <end position="119"/>
    </location>
</feature>
<feature type="transmembrane region" description="Helical" evidence="1">
    <location>
        <begin position="350"/>
        <end position="371"/>
    </location>
</feature>
<feature type="transmembrane region" description="Helical" evidence="1">
    <location>
        <begin position="125"/>
        <end position="144"/>
    </location>
</feature>
<sequence length="411" mass="44019">MSISPSIRIEDPTAQKPEVPSGFALFNYGFRPFFFLAGLFAVVSVLVWVGLYAGHVELNLVASPALWHGHEMVFGYTTAAIAGFFLTVVPNWTKVKARKGNILIVLSALWLLGRVAFWAQGYIPYALVFVADMLFLLTFTAQVISPLIDPQHRRQFMFVPILVAMIAANAMTHLGILGFEAFGLDWGTHGITLGLDTVIVLIVIMGGRVTPSFTSSYLGHGNPAIKVHQRPKLDRFVLGATWALLVVDQVMPASPVAGVVALVAAVLHGARLSGWQGLRTLSNPILWVLHLGYLWLVVGLVLRGLSDFGLVVAVDAVHALTIGAIGTITLGVMTRAALGHTGRAVKAAPSIVGAYVLVSVAALSRLAVIVWPDLTAVLVMVSGAAWSAAFIIFVGVYLPILLRPRIDGRPG</sequence>
<keyword evidence="1" id="KW-0472">Membrane</keyword>
<feature type="transmembrane region" description="Helical" evidence="1">
    <location>
        <begin position="156"/>
        <end position="179"/>
    </location>
</feature>
<keyword evidence="1" id="KW-0812">Transmembrane</keyword>
<feature type="transmembrane region" description="Helical" evidence="1">
    <location>
        <begin position="33"/>
        <end position="53"/>
    </location>
</feature>
<keyword evidence="1" id="KW-1133">Transmembrane helix</keyword>
<evidence type="ECO:0000313" key="2">
    <source>
        <dbReference type="EMBL" id="OEJ69521.1"/>
    </source>
</evidence>
<organism evidence="2 3">
    <name type="scientific">Magnetovibrio blakemorei</name>
    <dbReference type="NCBI Taxonomy" id="28181"/>
    <lineage>
        <taxon>Bacteria</taxon>
        <taxon>Pseudomonadati</taxon>
        <taxon>Pseudomonadota</taxon>
        <taxon>Alphaproteobacteria</taxon>
        <taxon>Rhodospirillales</taxon>
        <taxon>Magnetovibrionaceae</taxon>
        <taxon>Magnetovibrio</taxon>
    </lineage>
</organism>
<comment type="caution">
    <text evidence="2">The sequence shown here is derived from an EMBL/GenBank/DDBJ whole genome shotgun (WGS) entry which is preliminary data.</text>
</comment>
<gene>
    <name evidence="2" type="ORF">BEN30_02840</name>
</gene>
<dbReference type="Proteomes" id="UP000095347">
    <property type="component" value="Unassembled WGS sequence"/>
</dbReference>
<evidence type="ECO:0000256" key="1">
    <source>
        <dbReference type="SAM" id="Phobius"/>
    </source>
</evidence>
<proteinExistence type="predicted"/>
<feature type="transmembrane region" description="Helical" evidence="1">
    <location>
        <begin position="73"/>
        <end position="93"/>
    </location>
</feature>